<dbReference type="AlphaFoldDB" id="A0AAV4P7D3"/>
<keyword evidence="2" id="KW-1185">Reference proteome</keyword>
<organism evidence="1 2">
    <name type="scientific">Caerostris extrusa</name>
    <name type="common">Bark spider</name>
    <name type="synonym">Caerostris bankana</name>
    <dbReference type="NCBI Taxonomy" id="172846"/>
    <lineage>
        <taxon>Eukaryota</taxon>
        <taxon>Metazoa</taxon>
        <taxon>Ecdysozoa</taxon>
        <taxon>Arthropoda</taxon>
        <taxon>Chelicerata</taxon>
        <taxon>Arachnida</taxon>
        <taxon>Araneae</taxon>
        <taxon>Araneomorphae</taxon>
        <taxon>Entelegynae</taxon>
        <taxon>Araneoidea</taxon>
        <taxon>Araneidae</taxon>
        <taxon>Caerostris</taxon>
    </lineage>
</organism>
<accession>A0AAV4P7D3</accession>
<dbReference type="Proteomes" id="UP001054945">
    <property type="component" value="Unassembled WGS sequence"/>
</dbReference>
<reference evidence="1 2" key="1">
    <citation type="submission" date="2021-06" db="EMBL/GenBank/DDBJ databases">
        <title>Caerostris extrusa draft genome.</title>
        <authorList>
            <person name="Kono N."/>
            <person name="Arakawa K."/>
        </authorList>
    </citation>
    <scope>NUCLEOTIDE SEQUENCE [LARGE SCALE GENOMIC DNA]</scope>
</reference>
<protein>
    <submittedName>
        <fullName evidence="1">Uncharacterized protein</fullName>
    </submittedName>
</protein>
<evidence type="ECO:0000313" key="1">
    <source>
        <dbReference type="EMBL" id="GIX92554.1"/>
    </source>
</evidence>
<evidence type="ECO:0000313" key="2">
    <source>
        <dbReference type="Proteomes" id="UP001054945"/>
    </source>
</evidence>
<dbReference type="EMBL" id="BPLR01004138">
    <property type="protein sequence ID" value="GIX92554.1"/>
    <property type="molecule type" value="Genomic_DNA"/>
</dbReference>
<name>A0AAV4P7D3_CAEEX</name>
<comment type="caution">
    <text evidence="1">The sequence shown here is derived from an EMBL/GenBank/DDBJ whole genome shotgun (WGS) entry which is preliminary data.</text>
</comment>
<proteinExistence type="predicted"/>
<gene>
    <name evidence="1" type="ORF">CEXT_716961</name>
</gene>
<sequence>MHRNRVSGQMVVDIENTTGSVSDVILLAGKKEDLENPRKSFRRMTFFPTLYFRTERGRHKRKALMVTRSVCFSTLMAKGKERRKQV</sequence>